<dbReference type="InterPro" id="IPR037026">
    <property type="entry name" value="Vgr_OB-fold_dom_sf"/>
</dbReference>
<dbReference type="InterPro" id="IPR041599">
    <property type="entry name" value="Gp138_N"/>
</dbReference>
<proteinExistence type="predicted"/>
<protein>
    <submittedName>
        <fullName evidence="2">Baseplate protein</fullName>
    </submittedName>
</protein>
<name>A0A8S5N670_9CAUD</name>
<reference evidence="2" key="1">
    <citation type="journal article" date="2021" name="Proc. Natl. Acad. Sci. U.S.A.">
        <title>A Catalog of Tens of Thousands of Viruses from Human Metagenomes Reveals Hidden Associations with Chronic Diseases.</title>
        <authorList>
            <person name="Tisza M.J."/>
            <person name="Buck C.B."/>
        </authorList>
    </citation>
    <scope>NUCLEOTIDE SEQUENCE</scope>
    <source>
        <strain evidence="2">Ctsip2</strain>
    </source>
</reference>
<evidence type="ECO:0000259" key="1">
    <source>
        <dbReference type="Pfam" id="PF18352"/>
    </source>
</evidence>
<dbReference type="Gene3D" id="2.40.50.230">
    <property type="entry name" value="Gp5 N-terminal domain"/>
    <property type="match status" value="1"/>
</dbReference>
<accession>A0A8S5N670</accession>
<sequence length="273" mass="29620">MTAKIKQVEKSQINFNGVMALAQNAVMSRLNCHNIGKILEFDADTQRCTVQLMQVKLFNEQNITPVPITDVPLIILGAGNAHITMPDPVGTICLLLFMDRNIDSFLETGELYAPDTTRMHDFTDCVALTTFTTLVNPIQNYDTEAVTIFHKQLVEAINYESYIKVYGNSVQINSSAVNEGESEGVNEGNEPVITSGNLVVNSAAVTASTSSGGQIQVSDKINVQNTAQNLANLIQAFLTACENIAVATNTGVLTPAAKQAFTDLKSQFEELLQ</sequence>
<dbReference type="Pfam" id="PF18352">
    <property type="entry name" value="Gp138_N"/>
    <property type="match status" value="1"/>
</dbReference>
<feature type="domain" description="Phage protein Gp138 N-terminal" evidence="1">
    <location>
        <begin position="36"/>
        <end position="128"/>
    </location>
</feature>
<evidence type="ECO:0000313" key="2">
    <source>
        <dbReference type="EMBL" id="DAD89823.1"/>
    </source>
</evidence>
<organism evidence="2">
    <name type="scientific">Myoviridae sp. ctsip2</name>
    <dbReference type="NCBI Taxonomy" id="2826705"/>
    <lineage>
        <taxon>Viruses</taxon>
        <taxon>Duplodnaviria</taxon>
        <taxon>Heunggongvirae</taxon>
        <taxon>Uroviricota</taxon>
        <taxon>Caudoviricetes</taxon>
    </lineage>
</organism>
<dbReference type="EMBL" id="BK015070">
    <property type="protein sequence ID" value="DAD89823.1"/>
    <property type="molecule type" value="Genomic_DNA"/>
</dbReference>